<dbReference type="InterPro" id="IPR005263">
    <property type="entry name" value="DapA"/>
</dbReference>
<dbReference type="SMART" id="SM01130">
    <property type="entry name" value="DHDPS"/>
    <property type="match status" value="1"/>
</dbReference>
<evidence type="ECO:0000256" key="10">
    <source>
        <dbReference type="ARBA" id="ARBA00023270"/>
    </source>
</evidence>
<dbReference type="PANTHER" id="PTHR12128">
    <property type="entry name" value="DIHYDRODIPICOLINATE SYNTHASE"/>
    <property type="match status" value="1"/>
</dbReference>
<dbReference type="PANTHER" id="PTHR12128:SF66">
    <property type="entry name" value="4-HYDROXY-2-OXOGLUTARATE ALDOLASE, MITOCHONDRIAL"/>
    <property type="match status" value="1"/>
</dbReference>
<comment type="subcellular location">
    <subcellularLocation>
        <location evidence="12">Cytoplasm</location>
    </subcellularLocation>
</comment>
<keyword evidence="9 12" id="KW-0456">Lyase</keyword>
<evidence type="ECO:0000313" key="14">
    <source>
        <dbReference type="EMBL" id="MFC5296599.1"/>
    </source>
</evidence>
<proteinExistence type="inferred from homology"/>
<comment type="subunit">
    <text evidence="12">Homotetramer; dimer of dimers.</text>
</comment>
<feature type="binding site" evidence="12">
    <location>
        <position position="56"/>
    </location>
    <ligand>
        <name>pyruvate</name>
        <dbReference type="ChEBI" id="CHEBI:15361"/>
    </ligand>
</feature>
<feature type="binding site" evidence="12">
    <location>
        <position position="213"/>
    </location>
    <ligand>
        <name>pyruvate</name>
        <dbReference type="ChEBI" id="CHEBI:15361"/>
    </ligand>
</feature>
<evidence type="ECO:0000256" key="11">
    <source>
        <dbReference type="ARBA" id="ARBA00047836"/>
    </source>
</evidence>
<comment type="function">
    <text evidence="1 12">Catalyzes the condensation of (S)-aspartate-beta-semialdehyde [(S)-ASA] and pyruvate to 4-hydroxy-tetrahydrodipicolinate (HTPA).</text>
</comment>
<sequence length="313" mass="32470">MTSTDMRPARPFGAVGTAVVTPLTQDGHGVDLDAAQKLAVHISEHGNDLIVVSGTTGEAPALTDVEKLELARAVRAAVGPEVKVVAGVGTYDTAHSIDLARAHAELEGLDGLLVVTPYYSKPSQAGVIAHTTAIADATDLPVMLYDIPGRTGIPLAYETLLRLGEHERILAVKDAKGDLQQASRVMAENGLAYYSGEDALNLPWLAIGASGVVSVVGQVAAEFEKQMVEAVDRSDLAGALEAHRRLVPLVEAIMSQLPGAVAAKAALALQGVLPHAAMRGPHVPADADQLRALAAALDAADGIPPCDPSRRPL</sequence>
<reference evidence="15" key="1">
    <citation type="journal article" date="2019" name="Int. J. Syst. Evol. Microbiol.">
        <title>The Global Catalogue of Microorganisms (GCM) 10K type strain sequencing project: providing services to taxonomists for standard genome sequencing and annotation.</title>
        <authorList>
            <consortium name="The Broad Institute Genomics Platform"/>
            <consortium name="The Broad Institute Genome Sequencing Center for Infectious Disease"/>
            <person name="Wu L."/>
            <person name="Ma J."/>
        </authorList>
    </citation>
    <scope>NUCLEOTIDE SEQUENCE [LARGE SCALE GENOMIC DNA]</scope>
    <source>
        <strain evidence="15">CGMCC 1.16455</strain>
    </source>
</reference>
<comment type="caution">
    <text evidence="12">Was originally thought to be a dihydrodipicolinate synthase (DHDPS), catalyzing the condensation of (S)-aspartate-beta-semialdehyde [(S)-ASA] and pyruvate to dihydrodipicolinate (DHDP). However, it was shown in E.coli that the product of the enzymatic reaction is not dihydrodipicolinate but in fact (4S)-4-hydroxy-2,3,4,5-tetrahydro-(2S)-dipicolinic acid (HTPA), and that the consecutive dehydration reaction leading to DHDP is not spontaneous but catalyzed by DapB.</text>
</comment>
<evidence type="ECO:0000256" key="9">
    <source>
        <dbReference type="ARBA" id="ARBA00023239"/>
    </source>
</evidence>
<evidence type="ECO:0000256" key="13">
    <source>
        <dbReference type="PIRNR" id="PIRNR001365"/>
    </source>
</evidence>
<evidence type="ECO:0000256" key="7">
    <source>
        <dbReference type="ARBA" id="ARBA00022915"/>
    </source>
</evidence>
<evidence type="ECO:0000256" key="4">
    <source>
        <dbReference type="ARBA" id="ARBA00012086"/>
    </source>
</evidence>
<dbReference type="PIRSF" id="PIRSF001365">
    <property type="entry name" value="DHDPS"/>
    <property type="match status" value="1"/>
</dbReference>
<keyword evidence="5 12" id="KW-0963">Cytoplasm</keyword>
<keyword evidence="10 12" id="KW-0704">Schiff base</keyword>
<dbReference type="PRINTS" id="PR00146">
    <property type="entry name" value="DHPICSNTHASE"/>
</dbReference>
<evidence type="ECO:0000256" key="8">
    <source>
        <dbReference type="ARBA" id="ARBA00023154"/>
    </source>
</evidence>
<dbReference type="InterPro" id="IPR020625">
    <property type="entry name" value="Schiff_base-form_aldolases_AS"/>
</dbReference>
<evidence type="ECO:0000313" key="15">
    <source>
        <dbReference type="Proteomes" id="UP001595937"/>
    </source>
</evidence>
<feature type="site" description="Part of a proton relay during catalysis" evidence="12">
    <location>
        <position position="55"/>
    </location>
</feature>
<feature type="active site" description="Schiff-base intermediate with substrate" evidence="12">
    <location>
        <position position="173"/>
    </location>
</feature>
<keyword evidence="6 12" id="KW-0028">Amino-acid biosynthesis</keyword>
<protein>
    <recommendedName>
        <fullName evidence="4 12">4-hydroxy-tetrahydrodipicolinate synthase</fullName>
        <shortName evidence="12">HTPA synthase</shortName>
        <ecNumber evidence="4 12">4.3.3.7</ecNumber>
    </recommendedName>
</protein>
<dbReference type="InterPro" id="IPR002220">
    <property type="entry name" value="DapA-like"/>
</dbReference>
<dbReference type="RefSeq" id="WP_193116296.1">
    <property type="nucleotide sequence ID" value="NZ_BAAAIR010000046.1"/>
</dbReference>
<dbReference type="Proteomes" id="UP001595937">
    <property type="component" value="Unassembled WGS sequence"/>
</dbReference>
<dbReference type="EC" id="4.3.3.7" evidence="4 12"/>
<evidence type="ECO:0000256" key="3">
    <source>
        <dbReference type="ARBA" id="ARBA00007592"/>
    </source>
</evidence>
<feature type="active site" description="Proton donor/acceptor" evidence="12">
    <location>
        <position position="145"/>
    </location>
</feature>
<comment type="similarity">
    <text evidence="3 12 13">Belongs to the DapA family.</text>
</comment>
<dbReference type="SUPFAM" id="SSF51569">
    <property type="entry name" value="Aldolase"/>
    <property type="match status" value="1"/>
</dbReference>
<comment type="caution">
    <text evidence="14">The sequence shown here is derived from an EMBL/GenBank/DDBJ whole genome shotgun (WGS) entry which is preliminary data.</text>
</comment>
<dbReference type="GeneID" id="303298477"/>
<keyword evidence="8 12" id="KW-0457">Lysine biosynthesis</keyword>
<evidence type="ECO:0000256" key="12">
    <source>
        <dbReference type="HAMAP-Rule" id="MF_00418"/>
    </source>
</evidence>
<comment type="pathway">
    <text evidence="2 12">Amino-acid biosynthesis; L-lysine biosynthesis via DAP pathway; (S)-tetrahydrodipicolinate from L-aspartate: step 3/4.</text>
</comment>
<evidence type="ECO:0000256" key="2">
    <source>
        <dbReference type="ARBA" id="ARBA00005120"/>
    </source>
</evidence>
<dbReference type="HAMAP" id="MF_00418">
    <property type="entry name" value="DapA"/>
    <property type="match status" value="1"/>
</dbReference>
<keyword evidence="15" id="KW-1185">Reference proteome</keyword>
<dbReference type="Gene3D" id="3.20.20.70">
    <property type="entry name" value="Aldolase class I"/>
    <property type="match status" value="1"/>
</dbReference>
<dbReference type="EMBL" id="JBHSLN010000012">
    <property type="protein sequence ID" value="MFC5296599.1"/>
    <property type="molecule type" value="Genomic_DNA"/>
</dbReference>
<evidence type="ECO:0000256" key="6">
    <source>
        <dbReference type="ARBA" id="ARBA00022605"/>
    </source>
</evidence>
<accession>A0ABW0FD73</accession>
<evidence type="ECO:0000256" key="1">
    <source>
        <dbReference type="ARBA" id="ARBA00003294"/>
    </source>
</evidence>
<dbReference type="NCBIfam" id="TIGR00674">
    <property type="entry name" value="dapA"/>
    <property type="match status" value="1"/>
</dbReference>
<dbReference type="CDD" id="cd00950">
    <property type="entry name" value="DHDPS"/>
    <property type="match status" value="1"/>
</dbReference>
<evidence type="ECO:0000256" key="5">
    <source>
        <dbReference type="ARBA" id="ARBA00022490"/>
    </source>
</evidence>
<feature type="site" description="Part of a proton relay during catalysis" evidence="12">
    <location>
        <position position="119"/>
    </location>
</feature>
<dbReference type="InterPro" id="IPR013785">
    <property type="entry name" value="Aldolase_TIM"/>
</dbReference>
<name>A0ABW0FD73_9MICO</name>
<organism evidence="14 15">
    <name type="scientific">Brachybacterium tyrofermentans</name>
    <dbReference type="NCBI Taxonomy" id="47848"/>
    <lineage>
        <taxon>Bacteria</taxon>
        <taxon>Bacillati</taxon>
        <taxon>Actinomycetota</taxon>
        <taxon>Actinomycetes</taxon>
        <taxon>Micrococcales</taxon>
        <taxon>Dermabacteraceae</taxon>
        <taxon>Brachybacterium</taxon>
    </lineage>
</organism>
<dbReference type="GO" id="GO:0008840">
    <property type="term" value="F:4-hydroxy-tetrahydrodipicolinate synthase activity"/>
    <property type="evidence" value="ECO:0007669"/>
    <property type="project" value="UniProtKB-EC"/>
</dbReference>
<gene>
    <name evidence="12 14" type="primary">dapA</name>
    <name evidence="14" type="ORF">ACFPK8_03685</name>
</gene>
<dbReference type="Pfam" id="PF00701">
    <property type="entry name" value="DHDPS"/>
    <property type="match status" value="1"/>
</dbReference>
<dbReference type="PROSITE" id="PS00666">
    <property type="entry name" value="DHDPS_2"/>
    <property type="match status" value="1"/>
</dbReference>
<keyword evidence="7 12" id="KW-0220">Diaminopimelate biosynthesis</keyword>
<comment type="catalytic activity">
    <reaction evidence="11 12">
        <text>L-aspartate 4-semialdehyde + pyruvate = (2S,4S)-4-hydroxy-2,3,4,5-tetrahydrodipicolinate + H2O + H(+)</text>
        <dbReference type="Rhea" id="RHEA:34171"/>
        <dbReference type="ChEBI" id="CHEBI:15361"/>
        <dbReference type="ChEBI" id="CHEBI:15377"/>
        <dbReference type="ChEBI" id="CHEBI:15378"/>
        <dbReference type="ChEBI" id="CHEBI:67139"/>
        <dbReference type="ChEBI" id="CHEBI:537519"/>
        <dbReference type="EC" id="4.3.3.7"/>
    </reaction>
</comment>